<proteinExistence type="predicted"/>
<dbReference type="EMBL" id="JABFYL010000050">
    <property type="protein sequence ID" value="NVN53976.1"/>
    <property type="molecule type" value="Genomic_DNA"/>
</dbReference>
<dbReference type="RefSeq" id="WP_178362162.1">
    <property type="nucleotide sequence ID" value="NZ_JABFYL010000050.1"/>
</dbReference>
<reference evidence="1 2" key="1">
    <citation type="submission" date="2020-05" db="EMBL/GenBank/DDBJ databases">
        <title>Draft genome sequence of Mycobacterium hippocampi DL, isolated from European seabass, Dicentrarchus labrax, reared in fish farms.</title>
        <authorList>
            <person name="Stathopoulou P."/>
            <person name="Asimakis E."/>
            <person name="Tzokas K."/>
            <person name="Batargias C."/>
            <person name="Tsiamis G."/>
        </authorList>
    </citation>
    <scope>NUCLEOTIDE SEQUENCE [LARGE SCALE GENOMIC DNA]</scope>
    <source>
        <strain evidence="1 2">DL</strain>
    </source>
</reference>
<organism evidence="1 2">
    <name type="scientific">Mycolicibacterium hippocampi</name>
    <dbReference type="NCBI Taxonomy" id="659824"/>
    <lineage>
        <taxon>Bacteria</taxon>
        <taxon>Bacillati</taxon>
        <taxon>Actinomycetota</taxon>
        <taxon>Actinomycetes</taxon>
        <taxon>Mycobacteriales</taxon>
        <taxon>Mycobacteriaceae</taxon>
        <taxon>Mycolicibacterium</taxon>
    </lineage>
</organism>
<accession>A0A850Q2V8</accession>
<sequence length="95" mass="10643">MVDDEKTRWAIDVMTAWVDHEHDREFIHDRVEQYLSEPQGSAGLISGLVNLSGLLLMGLEIQSGRTSQEILQAIATTVSRSGIPPQNSDAHRREM</sequence>
<comment type="caution">
    <text evidence="1">The sequence shown here is derived from an EMBL/GenBank/DDBJ whole genome shotgun (WGS) entry which is preliminary data.</text>
</comment>
<name>A0A850Q2V8_9MYCO</name>
<protein>
    <submittedName>
        <fullName evidence="1">Uncharacterized protein</fullName>
    </submittedName>
</protein>
<dbReference type="AlphaFoldDB" id="A0A850Q2V8"/>
<evidence type="ECO:0000313" key="2">
    <source>
        <dbReference type="Proteomes" id="UP000570517"/>
    </source>
</evidence>
<evidence type="ECO:0000313" key="1">
    <source>
        <dbReference type="EMBL" id="NVN53976.1"/>
    </source>
</evidence>
<keyword evidence="2" id="KW-1185">Reference proteome</keyword>
<dbReference type="Proteomes" id="UP000570517">
    <property type="component" value="Unassembled WGS sequence"/>
</dbReference>
<gene>
    <name evidence="1" type="ORF">HLY00_3073</name>
</gene>